<evidence type="ECO:0000313" key="3">
    <source>
        <dbReference type="Proteomes" id="UP000028725"/>
    </source>
</evidence>
<organism evidence="2 3">
    <name type="scientific">Hyalangium minutum</name>
    <dbReference type="NCBI Taxonomy" id="394096"/>
    <lineage>
        <taxon>Bacteria</taxon>
        <taxon>Pseudomonadati</taxon>
        <taxon>Myxococcota</taxon>
        <taxon>Myxococcia</taxon>
        <taxon>Myxococcales</taxon>
        <taxon>Cystobacterineae</taxon>
        <taxon>Archangiaceae</taxon>
        <taxon>Hyalangium</taxon>
    </lineage>
</organism>
<dbReference type="AlphaFoldDB" id="A0A085W5P0"/>
<gene>
    <name evidence="2" type="ORF">DB31_3062</name>
</gene>
<accession>A0A085W5P0</accession>
<feature type="transmembrane region" description="Helical" evidence="1">
    <location>
        <begin position="31"/>
        <end position="59"/>
    </location>
</feature>
<dbReference type="EMBL" id="JMCB01000019">
    <property type="protein sequence ID" value="KFE63003.1"/>
    <property type="molecule type" value="Genomic_DNA"/>
</dbReference>
<name>A0A085W5P0_9BACT</name>
<sequence length="60" mass="6311">MSSPTPAAPAAPTPGPAGDADKIWLNADRSFLIMLAVFFPLAVASHFFCAILGVTFFFVP</sequence>
<comment type="caution">
    <text evidence="2">The sequence shown here is derived from an EMBL/GenBank/DDBJ whole genome shotgun (WGS) entry which is preliminary data.</text>
</comment>
<protein>
    <submittedName>
        <fullName evidence="2">Uncharacterized protein</fullName>
    </submittedName>
</protein>
<keyword evidence="3" id="KW-1185">Reference proteome</keyword>
<dbReference type="STRING" id="394096.DB31_3062"/>
<dbReference type="RefSeq" id="WP_044196666.1">
    <property type="nucleotide sequence ID" value="NZ_JMCB01000019.1"/>
</dbReference>
<reference evidence="2 3" key="1">
    <citation type="submission" date="2014-04" db="EMBL/GenBank/DDBJ databases">
        <title>Genome assembly of Hyalangium minutum DSM 14724.</title>
        <authorList>
            <person name="Sharma G."/>
            <person name="Subramanian S."/>
        </authorList>
    </citation>
    <scope>NUCLEOTIDE SEQUENCE [LARGE SCALE GENOMIC DNA]</scope>
    <source>
        <strain evidence="2 3">DSM 14724</strain>
    </source>
</reference>
<proteinExistence type="predicted"/>
<keyword evidence="1" id="KW-0472">Membrane</keyword>
<evidence type="ECO:0000256" key="1">
    <source>
        <dbReference type="SAM" id="Phobius"/>
    </source>
</evidence>
<evidence type="ECO:0000313" key="2">
    <source>
        <dbReference type="EMBL" id="KFE63003.1"/>
    </source>
</evidence>
<dbReference type="Proteomes" id="UP000028725">
    <property type="component" value="Unassembled WGS sequence"/>
</dbReference>
<keyword evidence="1" id="KW-0812">Transmembrane</keyword>
<keyword evidence="1" id="KW-1133">Transmembrane helix</keyword>